<evidence type="ECO:0000313" key="3">
    <source>
        <dbReference type="Proteomes" id="UP001589607"/>
    </source>
</evidence>
<accession>A0ABV5GMV0</accession>
<keyword evidence="1" id="KW-0812">Transmembrane</keyword>
<keyword evidence="3" id="KW-1185">Reference proteome</keyword>
<organism evidence="2 3">
    <name type="scientific">Flavobacterium jumunjinense</name>
    <dbReference type="NCBI Taxonomy" id="998845"/>
    <lineage>
        <taxon>Bacteria</taxon>
        <taxon>Pseudomonadati</taxon>
        <taxon>Bacteroidota</taxon>
        <taxon>Flavobacteriia</taxon>
        <taxon>Flavobacteriales</taxon>
        <taxon>Flavobacteriaceae</taxon>
        <taxon>Flavobacterium</taxon>
    </lineage>
</organism>
<proteinExistence type="predicted"/>
<keyword evidence="1" id="KW-1133">Transmembrane helix</keyword>
<feature type="transmembrane region" description="Helical" evidence="1">
    <location>
        <begin position="138"/>
        <end position="161"/>
    </location>
</feature>
<protein>
    <submittedName>
        <fullName evidence="2">DUF1361 domain-containing protein</fullName>
    </submittedName>
</protein>
<evidence type="ECO:0000256" key="1">
    <source>
        <dbReference type="SAM" id="Phobius"/>
    </source>
</evidence>
<feature type="transmembrane region" description="Helical" evidence="1">
    <location>
        <begin position="187"/>
        <end position="207"/>
    </location>
</feature>
<evidence type="ECO:0000313" key="2">
    <source>
        <dbReference type="EMBL" id="MFB9096316.1"/>
    </source>
</evidence>
<comment type="caution">
    <text evidence="2">The sequence shown here is derived from an EMBL/GenBank/DDBJ whole genome shotgun (WGS) entry which is preliminary data.</text>
</comment>
<dbReference type="Proteomes" id="UP001589607">
    <property type="component" value="Unassembled WGS sequence"/>
</dbReference>
<sequence length="217" mass="25310">MKIIINAYLSNKKTNGLLLLLSIYCGLLLLFRAKITQSIFYFFLVWNLFLAAVPYLVLTFAKQKIQLLENVKSRALLFIVWLLFLPNSFYILTDFVHLKKGNPELFWFDLVLLFSFASLGFLFGLLSLKEFKNCFSLFYSKTIITYSIPMICLLSGFGIYLGRFLRFNSWTIITNPFQLLIDSFQTLLSFKAILFSVLYGSLIYLTYQIKNHLNERA</sequence>
<dbReference type="RefSeq" id="WP_236455441.1">
    <property type="nucleotide sequence ID" value="NZ_CBCSGE010000022.1"/>
</dbReference>
<name>A0ABV5GMV0_9FLAO</name>
<dbReference type="EMBL" id="JBHMEY010000015">
    <property type="protein sequence ID" value="MFB9096316.1"/>
    <property type="molecule type" value="Genomic_DNA"/>
</dbReference>
<dbReference type="InterPro" id="IPR009793">
    <property type="entry name" value="DUF1361"/>
</dbReference>
<feature type="transmembrane region" description="Helical" evidence="1">
    <location>
        <begin position="73"/>
        <end position="93"/>
    </location>
</feature>
<feature type="transmembrane region" description="Helical" evidence="1">
    <location>
        <begin position="105"/>
        <end position="126"/>
    </location>
</feature>
<feature type="transmembrane region" description="Helical" evidence="1">
    <location>
        <begin position="16"/>
        <end position="33"/>
    </location>
</feature>
<dbReference type="Pfam" id="PF07099">
    <property type="entry name" value="DUF1361"/>
    <property type="match status" value="1"/>
</dbReference>
<gene>
    <name evidence="2" type="ORF">ACFFVF_07300</name>
</gene>
<keyword evidence="1" id="KW-0472">Membrane</keyword>
<feature type="transmembrane region" description="Helical" evidence="1">
    <location>
        <begin position="39"/>
        <end position="61"/>
    </location>
</feature>
<reference evidence="2 3" key="1">
    <citation type="submission" date="2024-09" db="EMBL/GenBank/DDBJ databases">
        <authorList>
            <person name="Sun Q."/>
            <person name="Mori K."/>
        </authorList>
    </citation>
    <scope>NUCLEOTIDE SEQUENCE [LARGE SCALE GENOMIC DNA]</scope>
    <source>
        <strain evidence="2 3">CECT 7955</strain>
    </source>
</reference>